<dbReference type="SUPFAM" id="SSF56300">
    <property type="entry name" value="Metallo-dependent phosphatases"/>
    <property type="match status" value="1"/>
</dbReference>
<dbReference type="EMBL" id="BSTX01000003">
    <property type="protein sequence ID" value="GLZ80193.1"/>
    <property type="molecule type" value="Genomic_DNA"/>
</dbReference>
<reference evidence="2" key="1">
    <citation type="submission" date="2023-03" db="EMBL/GenBank/DDBJ databases">
        <title>Actinorhabdospora filicis NBRC 111898.</title>
        <authorList>
            <person name="Ichikawa N."/>
            <person name="Sato H."/>
            <person name="Tonouchi N."/>
        </authorList>
    </citation>
    <scope>NUCLEOTIDE SEQUENCE</scope>
    <source>
        <strain evidence="2">NBRC 111898</strain>
    </source>
</reference>
<dbReference type="Pfam" id="PF13365">
    <property type="entry name" value="Trypsin_2"/>
    <property type="match status" value="1"/>
</dbReference>
<protein>
    <recommendedName>
        <fullName evidence="4">Serine protease</fullName>
    </recommendedName>
</protein>
<dbReference type="Proteomes" id="UP001165079">
    <property type="component" value="Unassembled WGS sequence"/>
</dbReference>
<proteinExistence type="predicted"/>
<feature type="region of interest" description="Disordered" evidence="1">
    <location>
        <begin position="394"/>
        <end position="413"/>
    </location>
</feature>
<evidence type="ECO:0000313" key="3">
    <source>
        <dbReference type="Proteomes" id="UP001165079"/>
    </source>
</evidence>
<dbReference type="Gene3D" id="2.40.10.10">
    <property type="entry name" value="Trypsin-like serine proteases"/>
    <property type="match status" value="2"/>
</dbReference>
<dbReference type="Gene3D" id="3.60.21.10">
    <property type="match status" value="1"/>
</dbReference>
<evidence type="ECO:0000313" key="2">
    <source>
        <dbReference type="EMBL" id="GLZ80193.1"/>
    </source>
</evidence>
<accession>A0A9W6SPX1</accession>
<comment type="caution">
    <text evidence="2">The sequence shown here is derived from an EMBL/GenBank/DDBJ whole genome shotgun (WGS) entry which is preliminary data.</text>
</comment>
<evidence type="ECO:0000256" key="1">
    <source>
        <dbReference type="SAM" id="MobiDB-lite"/>
    </source>
</evidence>
<gene>
    <name evidence="2" type="ORF">Afil01_50000</name>
</gene>
<dbReference type="InterPro" id="IPR043504">
    <property type="entry name" value="Peptidase_S1_PA_chymotrypsin"/>
</dbReference>
<organism evidence="2 3">
    <name type="scientific">Actinorhabdospora filicis</name>
    <dbReference type="NCBI Taxonomy" id="1785913"/>
    <lineage>
        <taxon>Bacteria</taxon>
        <taxon>Bacillati</taxon>
        <taxon>Actinomycetota</taxon>
        <taxon>Actinomycetes</taxon>
        <taxon>Micromonosporales</taxon>
        <taxon>Micromonosporaceae</taxon>
        <taxon>Actinorhabdospora</taxon>
    </lineage>
</organism>
<keyword evidence="3" id="KW-1185">Reference proteome</keyword>
<dbReference type="InterPro" id="IPR029052">
    <property type="entry name" value="Metallo-depent_PP-like"/>
</dbReference>
<dbReference type="AlphaFoldDB" id="A0A9W6SPX1"/>
<dbReference type="RefSeq" id="WP_285665317.1">
    <property type="nucleotide sequence ID" value="NZ_BSTX01000003.1"/>
</dbReference>
<dbReference type="SUPFAM" id="SSF50494">
    <property type="entry name" value="Trypsin-like serine proteases"/>
    <property type="match status" value="1"/>
</dbReference>
<sequence length="413" mass="43194">MGNGPERGVAFVHGSAADRAGLGFLAGGTRVVTCAHVVNRALGRDVREPADPGSAMVGVEFPFAPGRRRATVLTWIPGTAWSPADDLAVLLLDAPVDGPVPLRLRSRGADGLEVRMCGPDGDGLRHVGGVLMGEQAPGLRQIDQHRHGAYRVRPGFSGGPVWAADTGEVVGVMRAASPNAEATAAQCVDVARLGPVADGGEAGGEVSILQFGGLRFGSVDDAGSRRLAEDVAAEAGPVDVIVICGDLAARAAPSEYARAADFLAGVAAALGLGEDGVLTVPGVSDVNTALCRSHFDICAALEEEPRPPYWEKWRPYADFAAGAGHPLDPRRPWRLVSVPGRRLLLLALNSTMALTHRPEDDAARFGREQLAWFAERLADPGFGGWRRVAVSHHSPAEPPIARSSPNCSAGPWT</sequence>
<name>A0A9W6SPX1_9ACTN</name>
<dbReference type="InterPro" id="IPR009003">
    <property type="entry name" value="Peptidase_S1_PA"/>
</dbReference>
<evidence type="ECO:0008006" key="4">
    <source>
        <dbReference type="Google" id="ProtNLM"/>
    </source>
</evidence>